<feature type="transmembrane region" description="Helical" evidence="1">
    <location>
        <begin position="6"/>
        <end position="24"/>
    </location>
</feature>
<accession>A0A3B0UV74</accession>
<dbReference type="Pfam" id="PF20072">
    <property type="entry name" value="DUF6468"/>
    <property type="match status" value="1"/>
</dbReference>
<dbReference type="AlphaFoldDB" id="A0A3B0UV74"/>
<dbReference type="EMBL" id="UOEO01000241">
    <property type="protein sequence ID" value="VAW23636.1"/>
    <property type="molecule type" value="Genomic_DNA"/>
</dbReference>
<keyword evidence="1" id="KW-0812">Transmembrane</keyword>
<evidence type="ECO:0000256" key="1">
    <source>
        <dbReference type="SAM" id="Phobius"/>
    </source>
</evidence>
<name>A0A3B0UV74_9ZZZZ</name>
<keyword evidence="1" id="KW-1133">Transmembrane helix</keyword>
<feature type="domain" description="DUF6468" evidence="2">
    <location>
        <begin position="30"/>
        <end position="105"/>
    </location>
</feature>
<organism evidence="3">
    <name type="scientific">hydrothermal vent metagenome</name>
    <dbReference type="NCBI Taxonomy" id="652676"/>
    <lineage>
        <taxon>unclassified sequences</taxon>
        <taxon>metagenomes</taxon>
        <taxon>ecological metagenomes</taxon>
    </lineage>
</organism>
<proteinExistence type="predicted"/>
<reference evidence="3" key="1">
    <citation type="submission" date="2018-06" db="EMBL/GenBank/DDBJ databases">
        <authorList>
            <person name="Zhirakovskaya E."/>
        </authorList>
    </citation>
    <scope>NUCLEOTIDE SEQUENCE</scope>
</reference>
<evidence type="ECO:0000259" key="2">
    <source>
        <dbReference type="Pfam" id="PF20072"/>
    </source>
</evidence>
<sequence length="136" mass="15025">MGFIIESIVAVLLVLTIGYCIVLNQRLKKLHADRDIMRAMIGDLMQATTMANGAIRELREVATETDATLNARLEEAERFGLELANHVNAGQAVLEKISKITSAARQSETIARVETRRAGMALEQLNIHEKRKGRAA</sequence>
<gene>
    <name evidence="3" type="ORF">MNBD_ALPHA12-1461</name>
</gene>
<dbReference type="InterPro" id="IPR045531">
    <property type="entry name" value="DUF6468"/>
</dbReference>
<protein>
    <recommendedName>
        <fullName evidence="2">DUF6468 domain-containing protein</fullName>
    </recommendedName>
</protein>
<evidence type="ECO:0000313" key="3">
    <source>
        <dbReference type="EMBL" id="VAW23636.1"/>
    </source>
</evidence>
<keyword evidence="1" id="KW-0472">Membrane</keyword>